<protein>
    <submittedName>
        <fullName evidence="3">Thiol-disulfide isomerase or thioredoxin</fullName>
    </submittedName>
</protein>
<dbReference type="SUPFAM" id="SSF52833">
    <property type="entry name" value="Thioredoxin-like"/>
    <property type="match status" value="1"/>
</dbReference>
<keyword evidence="1" id="KW-1133">Transmembrane helix</keyword>
<sequence length="190" mass="21092">MNTQRKTILGLILFVAFLIIAYIAYHTLLGNYTPNNIVESTTGSTSESSAKKAPDFTIFDVQGNQIHLSDFIGKPVVLNFWASWCPPCKSEMPHFNKAYATYKNDVVFIMVDLTDGQRETQKIGQAYVDAQGYTFPVYFDNKQSASDVYKIRSIPATYLIDVNGNIIKNYEGGIDAKTLTAGIDAIIPAK</sequence>
<evidence type="ECO:0000259" key="2">
    <source>
        <dbReference type="PROSITE" id="PS51352"/>
    </source>
</evidence>
<dbReference type="InterPro" id="IPR017937">
    <property type="entry name" value="Thioredoxin_CS"/>
</dbReference>
<name>A0A1I0RX33_9FIRM</name>
<reference evidence="3 4" key="1">
    <citation type="submission" date="2016-10" db="EMBL/GenBank/DDBJ databases">
        <authorList>
            <person name="de Groot N.N."/>
        </authorList>
    </citation>
    <scope>NUCLEOTIDE SEQUENCE [LARGE SCALE GENOMIC DNA]</scope>
    <source>
        <strain evidence="3 4">DSM 9179</strain>
    </source>
</reference>
<evidence type="ECO:0000313" key="3">
    <source>
        <dbReference type="EMBL" id="SEW46082.1"/>
    </source>
</evidence>
<dbReference type="InterPro" id="IPR013766">
    <property type="entry name" value="Thioredoxin_domain"/>
</dbReference>
<keyword evidence="4" id="KW-1185">Reference proteome</keyword>
<dbReference type="Proteomes" id="UP000199701">
    <property type="component" value="Unassembled WGS sequence"/>
</dbReference>
<dbReference type="CDD" id="cd02966">
    <property type="entry name" value="TlpA_like_family"/>
    <property type="match status" value="1"/>
</dbReference>
<dbReference type="GO" id="GO:0016209">
    <property type="term" value="F:antioxidant activity"/>
    <property type="evidence" value="ECO:0007669"/>
    <property type="project" value="InterPro"/>
</dbReference>
<keyword evidence="1" id="KW-0472">Membrane</keyword>
<dbReference type="PROSITE" id="PS51352">
    <property type="entry name" value="THIOREDOXIN_2"/>
    <property type="match status" value="1"/>
</dbReference>
<dbReference type="PANTHER" id="PTHR42852">
    <property type="entry name" value="THIOL:DISULFIDE INTERCHANGE PROTEIN DSBE"/>
    <property type="match status" value="1"/>
</dbReference>
<dbReference type="RefSeq" id="WP_092458242.1">
    <property type="nucleotide sequence ID" value="NZ_FOJI01000029.1"/>
</dbReference>
<dbReference type="PANTHER" id="PTHR42852:SF17">
    <property type="entry name" value="THIOREDOXIN-LIKE PROTEIN HI_1115"/>
    <property type="match status" value="1"/>
</dbReference>
<dbReference type="Gene3D" id="3.40.30.10">
    <property type="entry name" value="Glutaredoxin"/>
    <property type="match status" value="1"/>
</dbReference>
<dbReference type="InterPro" id="IPR036249">
    <property type="entry name" value="Thioredoxin-like_sf"/>
</dbReference>
<dbReference type="GO" id="GO:0016491">
    <property type="term" value="F:oxidoreductase activity"/>
    <property type="evidence" value="ECO:0007669"/>
    <property type="project" value="InterPro"/>
</dbReference>
<proteinExistence type="predicted"/>
<feature type="domain" description="Thioredoxin" evidence="2">
    <location>
        <begin position="47"/>
        <end position="188"/>
    </location>
</feature>
<dbReference type="EMBL" id="FOJI01000029">
    <property type="protein sequence ID" value="SEW46082.1"/>
    <property type="molecule type" value="Genomic_DNA"/>
</dbReference>
<organism evidence="3 4">
    <name type="scientific">[Clostridium] fimetarium</name>
    <dbReference type="NCBI Taxonomy" id="99656"/>
    <lineage>
        <taxon>Bacteria</taxon>
        <taxon>Bacillati</taxon>
        <taxon>Bacillota</taxon>
        <taxon>Clostridia</taxon>
        <taxon>Lachnospirales</taxon>
        <taxon>Lachnospiraceae</taxon>
    </lineage>
</organism>
<feature type="transmembrane region" description="Helical" evidence="1">
    <location>
        <begin position="7"/>
        <end position="25"/>
    </location>
</feature>
<dbReference type="Pfam" id="PF00578">
    <property type="entry name" value="AhpC-TSA"/>
    <property type="match status" value="1"/>
</dbReference>
<dbReference type="InterPro" id="IPR050553">
    <property type="entry name" value="Thioredoxin_ResA/DsbE_sf"/>
</dbReference>
<dbReference type="InterPro" id="IPR000866">
    <property type="entry name" value="AhpC/TSA"/>
</dbReference>
<evidence type="ECO:0000256" key="1">
    <source>
        <dbReference type="SAM" id="Phobius"/>
    </source>
</evidence>
<keyword evidence="3" id="KW-0413">Isomerase</keyword>
<keyword evidence="1" id="KW-0812">Transmembrane</keyword>
<dbReference type="AlphaFoldDB" id="A0A1I0RX33"/>
<gene>
    <name evidence="3" type="ORF">SAMN05421659_12911</name>
</gene>
<dbReference type="OrthoDB" id="9809733at2"/>
<dbReference type="PROSITE" id="PS00194">
    <property type="entry name" value="THIOREDOXIN_1"/>
    <property type="match status" value="1"/>
</dbReference>
<dbReference type="GO" id="GO:0016853">
    <property type="term" value="F:isomerase activity"/>
    <property type="evidence" value="ECO:0007669"/>
    <property type="project" value="UniProtKB-KW"/>
</dbReference>
<evidence type="ECO:0000313" key="4">
    <source>
        <dbReference type="Proteomes" id="UP000199701"/>
    </source>
</evidence>
<accession>A0A1I0RX33</accession>
<dbReference type="STRING" id="99656.SAMN05421659_12911"/>